<evidence type="ECO:0000256" key="8">
    <source>
        <dbReference type="ARBA" id="ARBA00023012"/>
    </source>
</evidence>
<protein>
    <recommendedName>
        <fullName evidence="2">histidine kinase</fullName>
        <ecNumber evidence="2">2.7.13.3</ecNumber>
    </recommendedName>
</protein>
<dbReference type="InterPro" id="IPR036890">
    <property type="entry name" value="HATPase_C_sf"/>
</dbReference>
<dbReference type="InterPro" id="IPR050482">
    <property type="entry name" value="Sensor_HK_TwoCompSys"/>
</dbReference>
<evidence type="ECO:0000256" key="3">
    <source>
        <dbReference type="ARBA" id="ARBA00022553"/>
    </source>
</evidence>
<gene>
    <name evidence="11" type="ORF">FM042_03100</name>
</gene>
<keyword evidence="5" id="KW-0547">Nucleotide-binding</keyword>
<dbReference type="GO" id="GO:0046983">
    <property type="term" value="F:protein dimerization activity"/>
    <property type="evidence" value="ECO:0007669"/>
    <property type="project" value="InterPro"/>
</dbReference>
<dbReference type="InterPro" id="IPR011712">
    <property type="entry name" value="Sig_transdc_His_kin_sub3_dim/P"/>
</dbReference>
<keyword evidence="12" id="KW-1185">Reference proteome</keyword>
<evidence type="ECO:0000256" key="4">
    <source>
        <dbReference type="ARBA" id="ARBA00022679"/>
    </source>
</evidence>
<dbReference type="Proteomes" id="UP000320359">
    <property type="component" value="Unassembled WGS sequence"/>
</dbReference>
<evidence type="ECO:0000259" key="9">
    <source>
        <dbReference type="Pfam" id="PF02518"/>
    </source>
</evidence>
<dbReference type="OrthoDB" id="9797605at2"/>
<dbReference type="Pfam" id="PF07730">
    <property type="entry name" value="HisKA_3"/>
    <property type="match status" value="1"/>
</dbReference>
<evidence type="ECO:0000256" key="6">
    <source>
        <dbReference type="ARBA" id="ARBA00022777"/>
    </source>
</evidence>
<keyword evidence="3" id="KW-0597">Phosphoprotein</keyword>
<dbReference type="EC" id="2.7.13.3" evidence="2"/>
<evidence type="ECO:0000256" key="2">
    <source>
        <dbReference type="ARBA" id="ARBA00012438"/>
    </source>
</evidence>
<dbReference type="Gene3D" id="1.20.5.1930">
    <property type="match status" value="1"/>
</dbReference>
<dbReference type="Gene3D" id="3.30.565.10">
    <property type="entry name" value="Histidine kinase-like ATPase, C-terminal domain"/>
    <property type="match status" value="1"/>
</dbReference>
<dbReference type="PANTHER" id="PTHR24421:SF10">
    <property type="entry name" value="NITRATE_NITRITE SENSOR PROTEIN NARQ"/>
    <property type="match status" value="1"/>
</dbReference>
<reference evidence="11 12" key="1">
    <citation type="submission" date="2019-07" db="EMBL/GenBank/DDBJ databases">
        <authorList>
            <person name="Yang M."/>
            <person name="Zhao D."/>
            <person name="Xiang H."/>
        </authorList>
    </citation>
    <scope>NUCLEOTIDE SEQUENCE [LARGE SCALE GENOMIC DNA]</scope>
    <source>
        <strain evidence="11 12">IM1326</strain>
    </source>
</reference>
<keyword evidence="8" id="KW-0902">Two-component regulatory system</keyword>
<evidence type="ECO:0000313" key="11">
    <source>
        <dbReference type="EMBL" id="TRW50531.1"/>
    </source>
</evidence>
<keyword evidence="7" id="KW-0067">ATP-binding</keyword>
<dbReference type="GO" id="GO:0005524">
    <property type="term" value="F:ATP binding"/>
    <property type="evidence" value="ECO:0007669"/>
    <property type="project" value="UniProtKB-KW"/>
</dbReference>
<dbReference type="Pfam" id="PF02518">
    <property type="entry name" value="HATPase_c"/>
    <property type="match status" value="1"/>
</dbReference>
<dbReference type="SUPFAM" id="SSF55874">
    <property type="entry name" value="ATPase domain of HSP90 chaperone/DNA topoisomerase II/histidine kinase"/>
    <property type="match status" value="1"/>
</dbReference>
<evidence type="ECO:0000256" key="5">
    <source>
        <dbReference type="ARBA" id="ARBA00022741"/>
    </source>
</evidence>
<evidence type="ECO:0000256" key="7">
    <source>
        <dbReference type="ARBA" id="ARBA00022840"/>
    </source>
</evidence>
<dbReference type="CDD" id="cd16917">
    <property type="entry name" value="HATPase_UhpB-NarQ-NarX-like"/>
    <property type="match status" value="1"/>
</dbReference>
<comment type="caution">
    <text evidence="11">The sequence shown here is derived from an EMBL/GenBank/DDBJ whole genome shotgun (WGS) entry which is preliminary data.</text>
</comment>
<feature type="domain" description="Signal transduction histidine kinase subgroup 3 dimerisation and phosphoacceptor" evidence="10">
    <location>
        <begin position="21"/>
        <end position="79"/>
    </location>
</feature>
<evidence type="ECO:0000259" key="10">
    <source>
        <dbReference type="Pfam" id="PF07730"/>
    </source>
</evidence>
<comment type="catalytic activity">
    <reaction evidence="1">
        <text>ATP + protein L-histidine = ADP + protein N-phospho-L-histidine.</text>
        <dbReference type="EC" id="2.7.13.3"/>
    </reaction>
</comment>
<dbReference type="GO" id="GO:0000155">
    <property type="term" value="F:phosphorelay sensor kinase activity"/>
    <property type="evidence" value="ECO:0007669"/>
    <property type="project" value="InterPro"/>
</dbReference>
<dbReference type="AlphaFoldDB" id="A0A552X690"/>
<evidence type="ECO:0000256" key="1">
    <source>
        <dbReference type="ARBA" id="ARBA00000085"/>
    </source>
</evidence>
<accession>A0A552X690</accession>
<organism evidence="11 12">
    <name type="scientific">Aliidiomarina halalkaliphila</name>
    <dbReference type="NCBI Taxonomy" id="2593535"/>
    <lineage>
        <taxon>Bacteria</taxon>
        <taxon>Pseudomonadati</taxon>
        <taxon>Pseudomonadota</taxon>
        <taxon>Gammaproteobacteria</taxon>
        <taxon>Alteromonadales</taxon>
        <taxon>Idiomarinaceae</taxon>
        <taxon>Aliidiomarina</taxon>
    </lineage>
</organism>
<sequence length="207" mass="23708">MEEQQELRDLAKRVWSQQELERNQLARDLHDGVGQSLAILSRRLKLRRDDSEDDENLYLLANNAMEDIRTLARLMRPTVLDDLGLHAALKWLARTMFEHEAIRYDIDVDVAEQLPTDLNIMVFRIAQEAFTNILKHAHATEVRVFACRNGQAFRMDIIDNGVGFVYDAVEKGVGLSSMFDRAAAFDANLDLQTRPNNGTQLTLQVRL</sequence>
<dbReference type="EMBL" id="VJWL01000001">
    <property type="protein sequence ID" value="TRW50531.1"/>
    <property type="molecule type" value="Genomic_DNA"/>
</dbReference>
<dbReference type="InterPro" id="IPR003594">
    <property type="entry name" value="HATPase_dom"/>
</dbReference>
<keyword evidence="6 11" id="KW-0418">Kinase</keyword>
<dbReference type="GO" id="GO:0016020">
    <property type="term" value="C:membrane"/>
    <property type="evidence" value="ECO:0007669"/>
    <property type="project" value="InterPro"/>
</dbReference>
<dbReference type="PANTHER" id="PTHR24421">
    <property type="entry name" value="NITRATE/NITRITE SENSOR PROTEIN NARX-RELATED"/>
    <property type="match status" value="1"/>
</dbReference>
<feature type="domain" description="Histidine kinase/HSP90-like ATPase" evidence="9">
    <location>
        <begin position="122"/>
        <end position="206"/>
    </location>
</feature>
<name>A0A552X690_9GAMM</name>
<evidence type="ECO:0000313" key="12">
    <source>
        <dbReference type="Proteomes" id="UP000320359"/>
    </source>
</evidence>
<proteinExistence type="predicted"/>
<keyword evidence="4" id="KW-0808">Transferase</keyword>